<evidence type="ECO:0000313" key="2">
    <source>
        <dbReference type="EMBL" id="EPT05234.1"/>
    </source>
</evidence>
<dbReference type="eggNOG" id="ENOG502RTMK">
    <property type="taxonomic scope" value="Eukaryota"/>
</dbReference>
<dbReference type="HOGENOM" id="CLU_019141_4_0_1"/>
<keyword evidence="3" id="KW-1185">Reference proteome</keyword>
<dbReference type="OrthoDB" id="3257981at2759"/>
<protein>
    <recommendedName>
        <fullName evidence="4">Glycoside hydrolase family 71 protein</fullName>
    </recommendedName>
</protein>
<evidence type="ECO:0000313" key="3">
    <source>
        <dbReference type="Proteomes" id="UP000015241"/>
    </source>
</evidence>
<evidence type="ECO:0000256" key="1">
    <source>
        <dbReference type="SAM" id="SignalP"/>
    </source>
</evidence>
<dbReference type="CDD" id="cd11577">
    <property type="entry name" value="GH71"/>
    <property type="match status" value="1"/>
</dbReference>
<gene>
    <name evidence="2" type="ORF">FOMPIDRAFT_43264</name>
</gene>
<name>S8EQM2_FOMSC</name>
<reference evidence="2 3" key="1">
    <citation type="journal article" date="2012" name="Science">
        <title>The Paleozoic origin of enzymatic lignin decomposition reconstructed from 31 fungal genomes.</title>
        <authorList>
            <person name="Floudas D."/>
            <person name="Binder M."/>
            <person name="Riley R."/>
            <person name="Barry K."/>
            <person name="Blanchette R.A."/>
            <person name="Henrissat B."/>
            <person name="Martinez A.T."/>
            <person name="Otillar R."/>
            <person name="Spatafora J.W."/>
            <person name="Yadav J.S."/>
            <person name="Aerts A."/>
            <person name="Benoit I."/>
            <person name="Boyd A."/>
            <person name="Carlson A."/>
            <person name="Copeland A."/>
            <person name="Coutinho P.M."/>
            <person name="de Vries R.P."/>
            <person name="Ferreira P."/>
            <person name="Findley K."/>
            <person name="Foster B."/>
            <person name="Gaskell J."/>
            <person name="Glotzer D."/>
            <person name="Gorecki P."/>
            <person name="Heitman J."/>
            <person name="Hesse C."/>
            <person name="Hori C."/>
            <person name="Igarashi K."/>
            <person name="Jurgens J.A."/>
            <person name="Kallen N."/>
            <person name="Kersten P."/>
            <person name="Kohler A."/>
            <person name="Kuees U."/>
            <person name="Kumar T.K.A."/>
            <person name="Kuo A."/>
            <person name="LaButti K."/>
            <person name="Larrondo L.F."/>
            <person name="Lindquist E."/>
            <person name="Ling A."/>
            <person name="Lombard V."/>
            <person name="Lucas S."/>
            <person name="Lundell T."/>
            <person name="Martin R."/>
            <person name="McLaughlin D.J."/>
            <person name="Morgenstern I."/>
            <person name="Morin E."/>
            <person name="Murat C."/>
            <person name="Nagy L.G."/>
            <person name="Nolan M."/>
            <person name="Ohm R.A."/>
            <person name="Patyshakuliyeva A."/>
            <person name="Rokas A."/>
            <person name="Ruiz-Duenas F.J."/>
            <person name="Sabat G."/>
            <person name="Salamov A."/>
            <person name="Samejima M."/>
            <person name="Schmutz J."/>
            <person name="Slot J.C."/>
            <person name="St John F."/>
            <person name="Stenlid J."/>
            <person name="Sun H."/>
            <person name="Sun S."/>
            <person name="Syed K."/>
            <person name="Tsang A."/>
            <person name="Wiebenga A."/>
            <person name="Young D."/>
            <person name="Pisabarro A."/>
            <person name="Eastwood D.C."/>
            <person name="Martin F."/>
            <person name="Cullen D."/>
            <person name="Grigoriev I.V."/>
            <person name="Hibbett D.S."/>
        </authorList>
    </citation>
    <scope>NUCLEOTIDE SEQUENCE</scope>
    <source>
        <strain evidence="3">FP-58527</strain>
    </source>
</reference>
<accession>S8EQM2</accession>
<dbReference type="Gene3D" id="3.20.20.80">
    <property type="entry name" value="Glycosidases"/>
    <property type="match status" value="1"/>
</dbReference>
<keyword evidence="1" id="KW-0732">Signal</keyword>
<dbReference type="AlphaFoldDB" id="S8EQM2"/>
<evidence type="ECO:0008006" key="4">
    <source>
        <dbReference type="Google" id="ProtNLM"/>
    </source>
</evidence>
<dbReference type="InParanoid" id="S8EQM2"/>
<dbReference type="InterPro" id="IPR005197">
    <property type="entry name" value="Glyco_hydro_71"/>
</dbReference>
<proteinExistence type="predicted"/>
<dbReference type="STRING" id="743788.S8EQM2"/>
<dbReference type="Pfam" id="PF03659">
    <property type="entry name" value="Glyco_hydro_71"/>
    <property type="match status" value="1"/>
</dbReference>
<feature type="chain" id="PRO_5004563229" description="Glycoside hydrolase family 71 protein" evidence="1">
    <location>
        <begin position="22"/>
        <end position="454"/>
    </location>
</feature>
<dbReference type="EMBL" id="KE504124">
    <property type="protein sequence ID" value="EPT05234.1"/>
    <property type="molecule type" value="Genomic_DNA"/>
</dbReference>
<dbReference type="Proteomes" id="UP000015241">
    <property type="component" value="Unassembled WGS sequence"/>
</dbReference>
<organism evidence="2 3">
    <name type="scientific">Fomitopsis schrenkii</name>
    <name type="common">Brown rot fungus</name>
    <dbReference type="NCBI Taxonomy" id="2126942"/>
    <lineage>
        <taxon>Eukaryota</taxon>
        <taxon>Fungi</taxon>
        <taxon>Dikarya</taxon>
        <taxon>Basidiomycota</taxon>
        <taxon>Agaricomycotina</taxon>
        <taxon>Agaricomycetes</taxon>
        <taxon>Polyporales</taxon>
        <taxon>Fomitopsis</taxon>
    </lineage>
</organism>
<feature type="signal peptide" evidence="1">
    <location>
        <begin position="1"/>
        <end position="21"/>
    </location>
</feature>
<dbReference type="GO" id="GO:0051118">
    <property type="term" value="F:glucan endo-1,3-alpha-glucosidase activity"/>
    <property type="evidence" value="ECO:0007669"/>
    <property type="project" value="InterPro"/>
</dbReference>
<sequence length="454" mass="50169">MHLRRFCFAALLGVVALVTQALPQTAPPTGRDLATNKLVVAHHIIGYTYPYNLSTWESDIQLAYRSGLDGFALNVGSDSWEADQVANAYQAAENLGYDFKLFVSLDMSSFPCSSAASAALLRPYVANYSSHPNQLRWNSNVFVSTFSGSDCTFGQNSSAEGWKAEFVDKLTGENAVHFVPSFFVDPSTFDDYDGVMDGDFNWNGGWPIDLTVSEAHQYINGLDAVSGNDKTYIAAVTPWFFTHYSPQTYNKNWVYLADYWSYNARWETLISNRDQVDIVEIITWNDYSESHYIGPIEGSQPNSQEWTNGMPHLGWLAMTNYYATAFREGSYPSITQDQIYMWARPHPKNAGASNDAVGKPTSYQLTEDKLWAVVFATSDATVEITTSSGTTQTTNVNAGVTKISMDLVAGSGMSAKLTRNGKTVVSLDPGSAFTFNANPETYNYNAFVTYATST</sequence>